<dbReference type="InterPro" id="IPR013757">
    <property type="entry name" value="Topo_IIA_A_a_sf"/>
</dbReference>
<dbReference type="Gene3D" id="3.30.1490.30">
    <property type="match status" value="1"/>
</dbReference>
<keyword evidence="10 11" id="KW-0413">Isomerase</keyword>
<keyword evidence="9 11" id="KW-0238">DNA-binding</keyword>
<dbReference type="Gene3D" id="1.10.268.10">
    <property type="entry name" value="Topoisomerase, domain 3"/>
    <property type="match status" value="1"/>
</dbReference>
<keyword evidence="16" id="KW-1185">Reference proteome</keyword>
<dbReference type="Gene3D" id="3.30.1360.40">
    <property type="match status" value="1"/>
</dbReference>
<dbReference type="PROSITE" id="PS00177">
    <property type="entry name" value="TOPOISOMERASE_II"/>
    <property type="match status" value="1"/>
</dbReference>
<dbReference type="PROSITE" id="PS52040">
    <property type="entry name" value="TOPO_IIA"/>
    <property type="match status" value="1"/>
</dbReference>
<reference evidence="15 16" key="1">
    <citation type="submission" date="2024-02" db="EMBL/GenBank/DDBJ databases">
        <authorList>
            <person name="Chen Y."/>
            <person name="Shah S."/>
            <person name="Dougan E. K."/>
            <person name="Thang M."/>
            <person name="Chan C."/>
        </authorList>
    </citation>
    <scope>NUCLEOTIDE SEQUENCE [LARGE SCALE GENOMIC DNA]</scope>
</reference>
<evidence type="ECO:0000259" key="14">
    <source>
        <dbReference type="PROSITE" id="PS52040"/>
    </source>
</evidence>
<dbReference type="InterPro" id="IPR050634">
    <property type="entry name" value="DNA_Topoisomerase_II"/>
</dbReference>
<dbReference type="InterPro" id="IPR001241">
    <property type="entry name" value="Topo_IIA"/>
</dbReference>
<organism evidence="15 16">
    <name type="scientific">Durusdinium trenchii</name>
    <dbReference type="NCBI Taxonomy" id="1381693"/>
    <lineage>
        <taxon>Eukaryota</taxon>
        <taxon>Sar</taxon>
        <taxon>Alveolata</taxon>
        <taxon>Dinophyceae</taxon>
        <taxon>Suessiales</taxon>
        <taxon>Symbiodiniaceae</taxon>
        <taxon>Durusdinium</taxon>
    </lineage>
</organism>
<dbReference type="InterPro" id="IPR018522">
    <property type="entry name" value="TopoIIA_CS"/>
</dbReference>
<name>A0ABP0L9T5_9DINO</name>
<accession>A0ABP0L9T5</accession>
<evidence type="ECO:0000256" key="7">
    <source>
        <dbReference type="ARBA" id="ARBA00022840"/>
    </source>
</evidence>
<evidence type="ECO:0000256" key="3">
    <source>
        <dbReference type="ARBA" id="ARBA00001946"/>
    </source>
</evidence>
<evidence type="ECO:0000259" key="13">
    <source>
        <dbReference type="PROSITE" id="PS50880"/>
    </source>
</evidence>
<comment type="similarity">
    <text evidence="4 12">Belongs to the type II topoisomerase family.</text>
</comment>
<comment type="cofactor">
    <cofactor evidence="2">
        <name>Ca(2+)</name>
        <dbReference type="ChEBI" id="CHEBI:29108"/>
    </cofactor>
</comment>
<evidence type="ECO:0000256" key="11">
    <source>
        <dbReference type="PROSITE-ProRule" id="PRU01384"/>
    </source>
</evidence>
<dbReference type="PANTHER" id="PTHR10169:SF38">
    <property type="entry name" value="DNA TOPOISOMERASE 2"/>
    <property type="match status" value="1"/>
</dbReference>
<comment type="function">
    <text evidence="12">Control of topological states of DNA by transient breakage and subsequent rejoining of DNA strands. Topoisomerase II makes double-strand breaks.</text>
</comment>
<keyword evidence="8 11" id="KW-0799">Topoisomerase</keyword>
<dbReference type="InterPro" id="IPR002205">
    <property type="entry name" value="Topo_IIA_dom_A"/>
</dbReference>
<dbReference type="InterPro" id="IPR014721">
    <property type="entry name" value="Ribsml_uS5_D2-typ_fold_subgr"/>
</dbReference>
<evidence type="ECO:0000256" key="8">
    <source>
        <dbReference type="ARBA" id="ARBA00023029"/>
    </source>
</evidence>
<keyword evidence="7 12" id="KW-0067">ATP-binding</keyword>
<evidence type="ECO:0000313" key="16">
    <source>
        <dbReference type="Proteomes" id="UP001642484"/>
    </source>
</evidence>
<dbReference type="InterPro" id="IPR013760">
    <property type="entry name" value="Topo_IIA-like_dom_sf"/>
</dbReference>
<dbReference type="InterPro" id="IPR013758">
    <property type="entry name" value="Topo_IIA_A/C_ab"/>
</dbReference>
<protein>
    <recommendedName>
        <fullName evidence="12">DNA topoisomerase 2</fullName>
        <ecNumber evidence="12">5.6.2.2</ecNumber>
    </recommendedName>
</protein>
<comment type="subunit">
    <text evidence="12">Homodimer.</text>
</comment>
<dbReference type="Pfam" id="PF00204">
    <property type="entry name" value="DNA_gyraseB"/>
    <property type="match status" value="1"/>
</dbReference>
<evidence type="ECO:0000256" key="9">
    <source>
        <dbReference type="ARBA" id="ARBA00023125"/>
    </source>
</evidence>
<comment type="catalytic activity">
    <reaction evidence="1 11 12">
        <text>ATP-dependent breakage, passage and rejoining of double-stranded DNA.</text>
        <dbReference type="EC" id="5.6.2.2"/>
    </reaction>
</comment>
<evidence type="ECO:0000313" key="15">
    <source>
        <dbReference type="EMBL" id="CAK9035373.1"/>
    </source>
</evidence>
<keyword evidence="5" id="KW-0479">Metal-binding</keyword>
<gene>
    <name evidence="15" type="ORF">CCMP2556_LOCUS19890</name>
</gene>
<dbReference type="InterPro" id="IPR013759">
    <property type="entry name" value="Topo_IIA_B_C"/>
</dbReference>
<dbReference type="Gene3D" id="3.40.50.670">
    <property type="match status" value="1"/>
</dbReference>
<dbReference type="InterPro" id="IPR013506">
    <property type="entry name" value="Topo_IIA_bsu_dom2"/>
</dbReference>
<keyword evidence="6 12" id="KW-0547">Nucleotide-binding</keyword>
<evidence type="ECO:0000256" key="6">
    <source>
        <dbReference type="ARBA" id="ARBA00022741"/>
    </source>
</evidence>
<dbReference type="PRINTS" id="PR00418">
    <property type="entry name" value="TPI2FAMILY"/>
</dbReference>
<dbReference type="Pfam" id="PF16898">
    <property type="entry name" value="TOPRIM_C"/>
    <property type="match status" value="1"/>
</dbReference>
<evidence type="ECO:0000256" key="4">
    <source>
        <dbReference type="ARBA" id="ARBA00011080"/>
    </source>
</evidence>
<feature type="domain" description="Topo IIA-type catalytic" evidence="14">
    <location>
        <begin position="408"/>
        <end position="841"/>
    </location>
</feature>
<sequence>MTGRNRAEVAVAFRATGGFSALGFVNGIRCSRGTHVKHVTDQITKGIINLAAGGLVDATVRQYLQIVINVLVDNPDFDSQTKTRLTTTTSKLGFDLVVSDDFIHKVGELGVLEAALNAKEVSRNRVLQRALASGAAPSIAKLEDAIYAGRKGRTCTLILTEGDSAKALAVAGLARVGRETYGVFPLKGKPLNVRTATDKQMMDNQELKHLMHILGLHWGQTFKSEEEVMALRYQQLMVFSDQDLDGHHIAGLIINLFVALWPSLFEVKPDFIRRFATPLVKVFAAGGEERLEFFTQRDFELWQAKEESWTRRYRAKYYKGLGTSTRGEALEYFSNMDKHIINVDFEGEDAVEAVEKAFEPTRADDRKEWITGYDPTEEVDYSQSAISFKDFFQKSFVHFSAHDCVRSIPLLTDGLKPSQRKVLWRAMRNLKSEQKVSQMVGLVSSATSYHHGEQSLVQVIVSLAQDFVGTNNLNLLEPLGMFGTRLNGPSVHASERYIHTKLSPLVPYIFRKEDLGLLEPQLEEGHEIEPLMLLPIFPLVLVNGFLGIGTGWATSGPNFDVLKVVDHLVQLIKGNEPAPLAPSYRGFKGTIEYSDLRWSSKGVWQVHEDDDIDESLLVVEITELPVKVWTDDYISWLEDKARKKRISLKVFKCSDHDDQNVHLVLGLDRDKFPDEVPDNVLGRFLGLQKPLRSDMWLYTQAEADVAKIDLQKFEDASEIVKTFYRFRRPFYEKRKERMMQQISHQVQLLKNQVRCIKMFQDGSLSPEDLCESGLEEHGFDRMQSTFSPQKSDGFQYILRMSLGSLGRSGEGPKLKEKLIEVKKEQERLSHLDADEMWLEDLENFRAQYEKAQPPFAERQLKISRLSREDRRKALREFNQERRRLSSNTLDLSLSTLERMTTPELHAIGQELCINMMNASSKQDYIDLLLLYSSIGFVTQNWEKLPMQDLQAHLRVRKLPQVGARAMLIMRLKSAQPVTVRFRAAKDDMKEALREMGVWAVGSVTELEHRFSVVRLRHIEEDQAVRNRIGEVKQLHDLAGHSRVRRRLVHCFARARCDDLPAARRGGLKKYRLKKEEQCWVESIKAKRIEYSVEGSIANAPPEFFETLATCFEVECGTRSGTRR</sequence>
<evidence type="ECO:0000256" key="12">
    <source>
        <dbReference type="RuleBase" id="RU362094"/>
    </source>
</evidence>
<evidence type="ECO:0000256" key="1">
    <source>
        <dbReference type="ARBA" id="ARBA00000185"/>
    </source>
</evidence>
<dbReference type="Pfam" id="PF00521">
    <property type="entry name" value="DNA_topoisoIV"/>
    <property type="match status" value="1"/>
</dbReference>
<evidence type="ECO:0000256" key="2">
    <source>
        <dbReference type="ARBA" id="ARBA00001913"/>
    </source>
</evidence>
<evidence type="ECO:0000256" key="5">
    <source>
        <dbReference type="ARBA" id="ARBA00022723"/>
    </source>
</evidence>
<dbReference type="SUPFAM" id="SSF56719">
    <property type="entry name" value="Type II DNA topoisomerase"/>
    <property type="match status" value="1"/>
</dbReference>
<comment type="caution">
    <text evidence="15">The sequence shown here is derived from an EMBL/GenBank/DDBJ whole genome shotgun (WGS) entry which is preliminary data.</text>
</comment>
<dbReference type="SMART" id="SM00433">
    <property type="entry name" value="TOP2c"/>
    <property type="match status" value="1"/>
</dbReference>
<evidence type="ECO:0000256" key="10">
    <source>
        <dbReference type="ARBA" id="ARBA00023235"/>
    </source>
</evidence>
<dbReference type="EMBL" id="CAXAMN010011448">
    <property type="protein sequence ID" value="CAK9035373.1"/>
    <property type="molecule type" value="Genomic_DNA"/>
</dbReference>
<dbReference type="PROSITE" id="PS50880">
    <property type="entry name" value="TOPRIM"/>
    <property type="match status" value="1"/>
</dbReference>
<dbReference type="Gene3D" id="3.30.230.10">
    <property type="match status" value="1"/>
</dbReference>
<feature type="active site" description="O-(5'-phospho-DNA)-tyrosine intermediate" evidence="11">
    <location>
        <position position="497"/>
    </location>
</feature>
<dbReference type="Gene3D" id="3.90.199.10">
    <property type="entry name" value="Topoisomerase II, domain 5"/>
    <property type="match status" value="1"/>
</dbReference>
<dbReference type="PANTHER" id="PTHR10169">
    <property type="entry name" value="DNA TOPOISOMERASE/GYRASE"/>
    <property type="match status" value="1"/>
</dbReference>
<dbReference type="InterPro" id="IPR020568">
    <property type="entry name" value="Ribosomal_Su5_D2-typ_SF"/>
</dbReference>
<dbReference type="SUPFAM" id="SSF54211">
    <property type="entry name" value="Ribosomal protein S5 domain 2-like"/>
    <property type="match status" value="1"/>
</dbReference>
<dbReference type="InterPro" id="IPR001154">
    <property type="entry name" value="TopoII_euk"/>
</dbReference>
<dbReference type="Proteomes" id="UP001642484">
    <property type="component" value="Unassembled WGS sequence"/>
</dbReference>
<dbReference type="PRINTS" id="PR01158">
    <property type="entry name" value="TOPISMRASEII"/>
</dbReference>
<dbReference type="InterPro" id="IPR031660">
    <property type="entry name" value="TOPRIM_C"/>
</dbReference>
<dbReference type="EC" id="5.6.2.2" evidence="12"/>
<comment type="cofactor">
    <cofactor evidence="3">
        <name>Mg(2+)</name>
        <dbReference type="ChEBI" id="CHEBI:18420"/>
    </cofactor>
</comment>
<proteinExistence type="inferred from homology"/>
<feature type="domain" description="Toprim" evidence="13">
    <location>
        <begin position="155"/>
        <end position="279"/>
    </location>
</feature>
<dbReference type="InterPro" id="IPR006171">
    <property type="entry name" value="TOPRIM_dom"/>
</dbReference>
<dbReference type="SMART" id="SM00434">
    <property type="entry name" value="TOP4c"/>
    <property type="match status" value="1"/>
</dbReference>